<feature type="domain" description="HTH tetR-type" evidence="5">
    <location>
        <begin position="2"/>
        <end position="62"/>
    </location>
</feature>
<dbReference type="Pfam" id="PF00440">
    <property type="entry name" value="TetR_N"/>
    <property type="match status" value="1"/>
</dbReference>
<dbReference type="GO" id="GO:0003677">
    <property type="term" value="F:DNA binding"/>
    <property type="evidence" value="ECO:0007669"/>
    <property type="project" value="UniProtKB-UniRule"/>
</dbReference>
<keyword evidence="3" id="KW-0804">Transcription</keyword>
<reference evidence="6" key="1">
    <citation type="submission" date="2023-01" db="EMBL/GenBank/DDBJ databases">
        <title>Comparative genomic analysis of cold water coral derived Sulfitobacter faviae: insights into their metabolism and habitat adaptation.</title>
        <authorList>
            <person name="Guo Y."/>
            <person name="Lin S."/>
            <person name="Huang Z."/>
            <person name="Tang K."/>
            <person name="Wang X."/>
        </authorList>
    </citation>
    <scope>NUCLEOTIDE SEQUENCE</scope>
    <source>
        <strain evidence="6">SCSIO W_1865</strain>
    </source>
</reference>
<dbReference type="PANTHER" id="PTHR47506">
    <property type="entry name" value="TRANSCRIPTIONAL REGULATORY PROTEIN"/>
    <property type="match status" value="1"/>
</dbReference>
<dbReference type="AlphaFoldDB" id="A0AAX3LQF1"/>
<evidence type="ECO:0000256" key="2">
    <source>
        <dbReference type="ARBA" id="ARBA00023125"/>
    </source>
</evidence>
<evidence type="ECO:0000256" key="1">
    <source>
        <dbReference type="ARBA" id="ARBA00023015"/>
    </source>
</evidence>
<evidence type="ECO:0000313" key="6">
    <source>
        <dbReference type="EMBL" id="WCE70800.1"/>
    </source>
</evidence>
<dbReference type="PROSITE" id="PS50977">
    <property type="entry name" value="HTH_TETR_2"/>
    <property type="match status" value="1"/>
</dbReference>
<evidence type="ECO:0000259" key="5">
    <source>
        <dbReference type="PROSITE" id="PS50977"/>
    </source>
</evidence>
<evidence type="ECO:0000256" key="4">
    <source>
        <dbReference type="PROSITE-ProRule" id="PRU00335"/>
    </source>
</evidence>
<dbReference type="PANTHER" id="PTHR47506:SF1">
    <property type="entry name" value="HTH-TYPE TRANSCRIPTIONAL REGULATOR YJDC"/>
    <property type="match status" value="1"/>
</dbReference>
<feature type="DNA-binding region" description="H-T-H motif" evidence="4">
    <location>
        <begin position="25"/>
        <end position="44"/>
    </location>
</feature>
<sequence length="177" mass="19034">MTDTKSKIAAGLERAFATRGFADPSVEDLRDAAGVSLRTLYKYTPSRAEMVLAALENRQQRYLALVFGDLPETPTEALEAILTRVGQWMATETSHGCLFHAAVAADPGSEKLHALLSRHKAEVAAKAAAAADLPGAETELLLILEGLTQTWPLHGAQAVTAAQHLAQTLLRDARQHQ</sequence>
<dbReference type="EMBL" id="CP116423">
    <property type="protein sequence ID" value="WCE70800.1"/>
    <property type="molecule type" value="Genomic_DNA"/>
</dbReference>
<dbReference type="Gene3D" id="1.10.357.10">
    <property type="entry name" value="Tetracycline Repressor, domain 2"/>
    <property type="match status" value="1"/>
</dbReference>
<gene>
    <name evidence="6" type="ORF">PL336_02860</name>
</gene>
<accession>A0AAX3LQF1</accession>
<keyword evidence="1" id="KW-0805">Transcription regulation</keyword>
<dbReference type="SUPFAM" id="SSF46689">
    <property type="entry name" value="Homeodomain-like"/>
    <property type="match status" value="1"/>
</dbReference>
<evidence type="ECO:0000256" key="3">
    <source>
        <dbReference type="ARBA" id="ARBA00023163"/>
    </source>
</evidence>
<dbReference type="InterPro" id="IPR009057">
    <property type="entry name" value="Homeodomain-like_sf"/>
</dbReference>
<dbReference type="InterPro" id="IPR001647">
    <property type="entry name" value="HTH_TetR"/>
</dbReference>
<proteinExistence type="predicted"/>
<keyword evidence="2 4" id="KW-0238">DNA-binding</keyword>
<dbReference type="RefSeq" id="WP_271689016.1">
    <property type="nucleotide sequence ID" value="NZ_CP116423.1"/>
</dbReference>
<organism evidence="6 7">
    <name type="scientific">Sulfitobacter faviae</name>
    <dbReference type="NCBI Taxonomy" id="1775881"/>
    <lineage>
        <taxon>Bacteria</taxon>
        <taxon>Pseudomonadati</taxon>
        <taxon>Pseudomonadota</taxon>
        <taxon>Alphaproteobacteria</taxon>
        <taxon>Rhodobacterales</taxon>
        <taxon>Roseobacteraceae</taxon>
        <taxon>Sulfitobacter</taxon>
    </lineage>
</organism>
<dbReference type="Proteomes" id="UP001210770">
    <property type="component" value="Chromosome"/>
</dbReference>
<protein>
    <submittedName>
        <fullName evidence="6">TetR/AcrR family transcriptional regulator</fullName>
    </submittedName>
</protein>
<name>A0AAX3LQF1_9RHOB</name>
<evidence type="ECO:0000313" key="7">
    <source>
        <dbReference type="Proteomes" id="UP001210770"/>
    </source>
</evidence>